<reference evidence="3" key="1">
    <citation type="journal article" date="2019" name="Int. J. Syst. Evol. Microbiol.">
        <title>The Global Catalogue of Microorganisms (GCM) 10K type strain sequencing project: providing services to taxonomists for standard genome sequencing and annotation.</title>
        <authorList>
            <consortium name="The Broad Institute Genomics Platform"/>
            <consortium name="The Broad Institute Genome Sequencing Center for Infectious Disease"/>
            <person name="Wu L."/>
            <person name="Ma J."/>
        </authorList>
    </citation>
    <scope>NUCLEOTIDE SEQUENCE [LARGE SCALE GENOMIC DNA]</scope>
    <source>
        <strain evidence="3">JCM 13581</strain>
    </source>
</reference>
<evidence type="ECO:0000313" key="3">
    <source>
        <dbReference type="Proteomes" id="UP001501303"/>
    </source>
</evidence>
<accession>A0ABP5A921</accession>
<protein>
    <recommendedName>
        <fullName evidence="4">DUF4034 domain-containing protein</fullName>
    </recommendedName>
</protein>
<dbReference type="RefSeq" id="WP_344259671.1">
    <property type="nucleotide sequence ID" value="NZ_BAAAMJ010000010.1"/>
</dbReference>
<proteinExistence type="predicted"/>
<dbReference type="EMBL" id="BAAAMJ010000010">
    <property type="protein sequence ID" value="GAA1905596.1"/>
    <property type="molecule type" value="Genomic_DNA"/>
</dbReference>
<dbReference type="Proteomes" id="UP001501303">
    <property type="component" value="Unassembled WGS sequence"/>
</dbReference>
<evidence type="ECO:0000313" key="2">
    <source>
        <dbReference type="EMBL" id="GAA1905596.1"/>
    </source>
</evidence>
<name>A0ABP5A921_9ACTN</name>
<keyword evidence="3" id="KW-1185">Reference proteome</keyword>
<gene>
    <name evidence="2" type="ORF">GCM10009716_14370</name>
</gene>
<comment type="caution">
    <text evidence="2">The sequence shown here is derived from an EMBL/GenBank/DDBJ whole genome shotgun (WGS) entry which is preliminary data.</text>
</comment>
<evidence type="ECO:0008006" key="4">
    <source>
        <dbReference type="Google" id="ProtNLM"/>
    </source>
</evidence>
<feature type="region of interest" description="Disordered" evidence="1">
    <location>
        <begin position="35"/>
        <end position="74"/>
    </location>
</feature>
<organism evidence="2 3">
    <name type="scientific">Streptomyces sodiiphilus</name>
    <dbReference type="NCBI Taxonomy" id="226217"/>
    <lineage>
        <taxon>Bacteria</taxon>
        <taxon>Bacillati</taxon>
        <taxon>Actinomycetota</taxon>
        <taxon>Actinomycetes</taxon>
        <taxon>Kitasatosporales</taxon>
        <taxon>Streptomycetaceae</taxon>
        <taxon>Streptomyces</taxon>
    </lineage>
</organism>
<sequence>MEALLLMIALTAIFGVLVLPALRRRKERMEFQRAAEATEYRPGPQGWSAAGGQQESGVSLSKEGDADGGGRPEAATGLVSVEELDVRLPGPDPELVAALEETQRTQDWRPAGHLLALTDDSELRWQRVLSLAGAAAMELAQWQAERGPEAAEEAADRVSLGKQEQRRDAGWLRNWRAEEPRDHGGAQVYAQFLVWQAMSDTGSADSRIIFEEARAVCQEAAKLKPGDPVPHITELFVARGLGYGKPEFEEVWSRVLQRDNRHMGAHLAALTYWSEKWHGSRAEADGFAQSAAASAPAGSLLPALPLFAVHDHLPDVQLSPSMYQGAVIRNAIEAAQYAVGNVRQGHPVEPHVRHLLLYFLVRAERYAEAVEQVRAVDGYVGAVPWINSENPAGEYAAYRAIAVARQ</sequence>
<evidence type="ECO:0000256" key="1">
    <source>
        <dbReference type="SAM" id="MobiDB-lite"/>
    </source>
</evidence>